<dbReference type="EMBL" id="LWDE02001340">
    <property type="protein sequence ID" value="KAE8241436.1"/>
    <property type="molecule type" value="Genomic_DNA"/>
</dbReference>
<keyword evidence="6" id="KW-0249">Electron transport</keyword>
<gene>
    <name evidence="10" type="ORF">A4X06_0g7537</name>
</gene>
<evidence type="ECO:0000256" key="4">
    <source>
        <dbReference type="ARBA" id="ARBA00022660"/>
    </source>
</evidence>
<dbReference type="Pfam" id="PF13233">
    <property type="entry name" value="Complex1_LYR_2"/>
    <property type="match status" value="1"/>
</dbReference>
<comment type="subcellular location">
    <subcellularLocation>
        <location evidence="1">Mitochondrion inner membrane</location>
        <topology evidence="1">Peripheral membrane protein</topology>
        <orientation evidence="1">Matrix side</orientation>
    </subcellularLocation>
</comment>
<dbReference type="Proteomes" id="UP000077684">
    <property type="component" value="Unassembled WGS sequence"/>
</dbReference>
<name>A0A8X7MMN7_9BASI</name>
<evidence type="ECO:0000256" key="8">
    <source>
        <dbReference type="ARBA" id="ARBA00023136"/>
    </source>
</evidence>
<evidence type="ECO:0000313" key="11">
    <source>
        <dbReference type="Proteomes" id="UP000077684"/>
    </source>
</evidence>
<dbReference type="GO" id="GO:0045271">
    <property type="term" value="C:respiratory chain complex I"/>
    <property type="evidence" value="ECO:0007669"/>
    <property type="project" value="InterPro"/>
</dbReference>
<keyword evidence="11" id="KW-1185">Reference proteome</keyword>
<dbReference type="GO" id="GO:0006979">
    <property type="term" value="P:response to oxidative stress"/>
    <property type="evidence" value="ECO:0007669"/>
    <property type="project" value="TreeGrafter"/>
</dbReference>
<comment type="similarity">
    <text evidence="2">Belongs to the complex I LYR family.</text>
</comment>
<evidence type="ECO:0008006" key="12">
    <source>
        <dbReference type="Google" id="ProtNLM"/>
    </source>
</evidence>
<keyword evidence="5" id="KW-0999">Mitochondrion inner membrane</keyword>
<keyword evidence="4" id="KW-0679">Respiratory chain</keyword>
<evidence type="ECO:0000256" key="7">
    <source>
        <dbReference type="ARBA" id="ARBA00023128"/>
    </source>
</evidence>
<accession>A0A8X7MMN7</accession>
<dbReference type="CDD" id="cd20266">
    <property type="entry name" value="Complex1_LYR_NDUFA6_LYRM6"/>
    <property type="match status" value="1"/>
</dbReference>
<evidence type="ECO:0000256" key="2">
    <source>
        <dbReference type="ARBA" id="ARBA00009508"/>
    </source>
</evidence>
<keyword evidence="8" id="KW-0472">Membrane</keyword>
<evidence type="ECO:0000256" key="1">
    <source>
        <dbReference type="ARBA" id="ARBA00004443"/>
    </source>
</evidence>
<evidence type="ECO:0000256" key="5">
    <source>
        <dbReference type="ARBA" id="ARBA00022792"/>
    </source>
</evidence>
<dbReference type="InterPro" id="IPR016488">
    <property type="entry name" value="NADH_Ub_cplx-1_asu_su-6"/>
</dbReference>
<dbReference type="GO" id="GO:0005743">
    <property type="term" value="C:mitochondrial inner membrane"/>
    <property type="evidence" value="ECO:0007669"/>
    <property type="project" value="UniProtKB-SubCell"/>
</dbReference>
<dbReference type="PANTHER" id="PTHR12964">
    <property type="entry name" value="NADH-UBIQUINONE OXIDOREDUCTASE B14 SUBUNIT"/>
    <property type="match status" value="1"/>
</dbReference>
<keyword evidence="3" id="KW-0813">Transport</keyword>
<dbReference type="InterPro" id="IPR045299">
    <property type="entry name" value="Complex1_LYR_NDUFA6_LYRM6"/>
</dbReference>
<dbReference type="AlphaFoldDB" id="A0A8X7MMN7"/>
<reference evidence="10" key="1">
    <citation type="submission" date="2016-04" db="EMBL/GenBank/DDBJ databases">
        <authorList>
            <person name="Nguyen H.D."/>
            <person name="Samba Siva P."/>
            <person name="Cullis J."/>
            <person name="Levesque C.A."/>
            <person name="Hambleton S."/>
        </authorList>
    </citation>
    <scope>NUCLEOTIDE SEQUENCE</scope>
    <source>
        <strain evidence="10">DAOMC 236426</strain>
    </source>
</reference>
<evidence type="ECO:0000256" key="6">
    <source>
        <dbReference type="ARBA" id="ARBA00022982"/>
    </source>
</evidence>
<feature type="region of interest" description="Disordered" evidence="9">
    <location>
        <begin position="218"/>
        <end position="268"/>
    </location>
</feature>
<dbReference type="PANTHER" id="PTHR12964:SF0">
    <property type="entry name" value="NADH DEHYDROGENASE [UBIQUINONE] 1 ALPHA SUBCOMPLEX SUBUNIT 6"/>
    <property type="match status" value="1"/>
</dbReference>
<keyword evidence="7" id="KW-0496">Mitochondrion</keyword>
<comment type="caution">
    <text evidence="10">The sequence shown here is derived from an EMBL/GenBank/DDBJ whole genome shotgun (WGS) entry which is preliminary data.</text>
</comment>
<evidence type="ECO:0000313" key="10">
    <source>
        <dbReference type="EMBL" id="KAE8241436.1"/>
    </source>
</evidence>
<sequence>MSAAIPSRFAISTRVSSGILDAQARSRALYRNFYRAAPEICAIYALDVPPSLLRAKFRTQFEKHRHISDLAVLDVLLLKAQQEYQETINAWKQLPQVMKWFAEEEHQILSPTSNPSSALLPSGLSVHFERPGADADAKFVGLGEPLPSILAFGMRLEKPSTSYGPTWISPQTIQADLDRFRRHKVVDFKEMMIAFAKMHRDLCRQKYGLIILGQAGASTTDASQTGPDACRSSTGPRPPSRPSSSSSDKIAKGEAVQVTREVDGGLKRAQGQDDKRWWELRADALASNRDWEGLWAVGTGQEVFVNRCMQDETDKSRLVAFVQRRPDHQVAQELDTEMER</sequence>
<reference evidence="10" key="2">
    <citation type="journal article" date="2019" name="IMA Fungus">
        <title>Genome sequencing and comparison of five Tilletia species to identify candidate genes for the detection of regulated species infecting wheat.</title>
        <authorList>
            <person name="Nguyen H.D.T."/>
            <person name="Sultana T."/>
            <person name="Kesanakurti P."/>
            <person name="Hambleton S."/>
        </authorList>
    </citation>
    <scope>NUCLEOTIDE SEQUENCE</scope>
    <source>
        <strain evidence="10">DAOMC 236426</strain>
    </source>
</reference>
<evidence type="ECO:0000256" key="9">
    <source>
        <dbReference type="SAM" id="MobiDB-lite"/>
    </source>
</evidence>
<organism evidence="10 11">
    <name type="scientific">Tilletia controversa</name>
    <name type="common">dwarf bunt fungus</name>
    <dbReference type="NCBI Taxonomy" id="13291"/>
    <lineage>
        <taxon>Eukaryota</taxon>
        <taxon>Fungi</taxon>
        <taxon>Dikarya</taxon>
        <taxon>Basidiomycota</taxon>
        <taxon>Ustilaginomycotina</taxon>
        <taxon>Exobasidiomycetes</taxon>
        <taxon>Tilletiales</taxon>
        <taxon>Tilletiaceae</taxon>
        <taxon>Tilletia</taxon>
    </lineage>
</organism>
<protein>
    <recommendedName>
        <fullName evidence="12">NADH dehydrogenase [ubiquinone] 1 alpha subcomplex subunit 6</fullName>
    </recommendedName>
</protein>
<evidence type="ECO:0000256" key="3">
    <source>
        <dbReference type="ARBA" id="ARBA00022448"/>
    </source>
</evidence>
<proteinExistence type="inferred from homology"/>